<dbReference type="AlphaFoldDB" id="A0A0B7B8C6"/>
<name>A0A0B7B8C6_9EUPU</name>
<protein>
    <submittedName>
        <fullName evidence="1">Uncharacterized protein</fullName>
    </submittedName>
</protein>
<evidence type="ECO:0000313" key="1">
    <source>
        <dbReference type="EMBL" id="CEK88546.1"/>
    </source>
</evidence>
<dbReference type="EMBL" id="HACG01041681">
    <property type="protein sequence ID" value="CEK88546.1"/>
    <property type="molecule type" value="Transcribed_RNA"/>
</dbReference>
<organism evidence="1">
    <name type="scientific">Arion vulgaris</name>
    <dbReference type="NCBI Taxonomy" id="1028688"/>
    <lineage>
        <taxon>Eukaryota</taxon>
        <taxon>Metazoa</taxon>
        <taxon>Spiralia</taxon>
        <taxon>Lophotrochozoa</taxon>
        <taxon>Mollusca</taxon>
        <taxon>Gastropoda</taxon>
        <taxon>Heterobranchia</taxon>
        <taxon>Euthyneura</taxon>
        <taxon>Panpulmonata</taxon>
        <taxon>Eupulmonata</taxon>
        <taxon>Stylommatophora</taxon>
        <taxon>Helicina</taxon>
        <taxon>Arionoidea</taxon>
        <taxon>Arionidae</taxon>
        <taxon>Arion</taxon>
    </lineage>
</organism>
<reference evidence="1" key="1">
    <citation type="submission" date="2014-12" db="EMBL/GenBank/DDBJ databases">
        <title>Insight into the proteome of Arion vulgaris.</title>
        <authorList>
            <person name="Aradska J."/>
            <person name="Bulat T."/>
            <person name="Smidak R."/>
            <person name="Sarate P."/>
            <person name="Gangsoo J."/>
            <person name="Sialana F."/>
            <person name="Bilban M."/>
            <person name="Lubec G."/>
        </authorList>
    </citation>
    <scope>NUCLEOTIDE SEQUENCE</scope>
    <source>
        <tissue evidence="1">Skin</tissue>
    </source>
</reference>
<proteinExistence type="predicted"/>
<sequence>MFSYQRHGTLGITMHALSSATAAIPSPLYQREVDYYYVSLYHEDGMPKHNT</sequence>
<gene>
    <name evidence="1" type="primary">ORF165877</name>
</gene>
<accession>A0A0B7B8C6</accession>